<name>A0A3N9UVX6_9BACI</name>
<keyword evidence="6 7" id="KW-0472">Membrane</keyword>
<dbReference type="SUPFAM" id="SSF103473">
    <property type="entry name" value="MFS general substrate transporter"/>
    <property type="match status" value="1"/>
</dbReference>
<feature type="transmembrane region" description="Helical" evidence="7">
    <location>
        <begin position="95"/>
        <end position="119"/>
    </location>
</feature>
<comment type="subcellular location">
    <subcellularLocation>
        <location evidence="1">Cell membrane</location>
        <topology evidence="1">Multi-pass membrane protein</topology>
    </subcellularLocation>
</comment>
<evidence type="ECO:0000256" key="4">
    <source>
        <dbReference type="ARBA" id="ARBA00022692"/>
    </source>
</evidence>
<evidence type="ECO:0000256" key="3">
    <source>
        <dbReference type="ARBA" id="ARBA00022475"/>
    </source>
</evidence>
<feature type="transmembrane region" description="Helical" evidence="7">
    <location>
        <begin position="243"/>
        <end position="262"/>
    </location>
</feature>
<sequence>MPKSVWLLVIGMFLNTTGNSFLWPLNTIYMHDHLGKSLSIAGLVLMINAGAGVLGNLIGGYLFDKIGGYYSIMTGIVITLVALTGMSIWHGWPHYVWFLTITGFSIGIVMPSMFAMVGAVWPEGGRKAFNAIYLASNLGVAVGPALAGPIAAISFDFLFISNLLLYIAFFLLAVIGYRKMDSKVVKEKTEAIEHVEIKNKTPFYALLIVCSGYLLTWIAYSQWPTTLSTHIQGMGISLNQYSLLWTINGLLIITLQPIISPIIRRFEKQIKGQLVFGVIVMMFSFIVIIFADSFKIFAFAMVILTLGEIFVFPAVPTIANEIAPNGKNGSYQGVVNSVAAIGRMIGPFFGGVIVDLYNMEVLIWILCSFFIIAIVPCLVFERPLRKTRIVKGIDSL</sequence>
<dbReference type="CDD" id="cd17329">
    <property type="entry name" value="MFS_MdtH_MDR_like"/>
    <property type="match status" value="1"/>
</dbReference>
<keyword evidence="5 7" id="KW-1133">Transmembrane helix</keyword>
<feature type="transmembrane region" description="Helical" evidence="7">
    <location>
        <begin position="361"/>
        <end position="380"/>
    </location>
</feature>
<feature type="transmembrane region" description="Helical" evidence="7">
    <location>
        <begin position="331"/>
        <end position="349"/>
    </location>
</feature>
<dbReference type="AlphaFoldDB" id="A0A3N9UVX6"/>
<feature type="transmembrane region" description="Helical" evidence="7">
    <location>
        <begin position="157"/>
        <end position="177"/>
    </location>
</feature>
<comment type="caution">
    <text evidence="9">The sequence shown here is derived from an EMBL/GenBank/DDBJ whole genome shotgun (WGS) entry which is preliminary data.</text>
</comment>
<dbReference type="GO" id="GO:0005886">
    <property type="term" value="C:plasma membrane"/>
    <property type="evidence" value="ECO:0007669"/>
    <property type="project" value="UniProtKB-SubCell"/>
</dbReference>
<accession>A0A3N9UVX6</accession>
<feature type="transmembrane region" description="Helical" evidence="7">
    <location>
        <begin position="203"/>
        <end position="223"/>
    </location>
</feature>
<dbReference type="InterPro" id="IPR036259">
    <property type="entry name" value="MFS_trans_sf"/>
</dbReference>
<dbReference type="OrthoDB" id="3268460at2"/>
<feature type="transmembrane region" description="Helical" evidence="7">
    <location>
        <begin position="274"/>
        <end position="291"/>
    </location>
</feature>
<dbReference type="InterPro" id="IPR011701">
    <property type="entry name" value="MFS"/>
</dbReference>
<evidence type="ECO:0000256" key="7">
    <source>
        <dbReference type="SAM" id="Phobius"/>
    </source>
</evidence>
<feature type="transmembrane region" description="Helical" evidence="7">
    <location>
        <begin position="38"/>
        <end position="63"/>
    </location>
</feature>
<feature type="domain" description="Major facilitator superfamily (MFS) profile" evidence="8">
    <location>
        <begin position="4"/>
        <end position="385"/>
    </location>
</feature>
<feature type="transmembrane region" description="Helical" evidence="7">
    <location>
        <begin position="70"/>
        <end position="89"/>
    </location>
</feature>
<keyword evidence="10" id="KW-1185">Reference proteome</keyword>
<feature type="transmembrane region" description="Helical" evidence="7">
    <location>
        <begin position="131"/>
        <end position="151"/>
    </location>
</feature>
<dbReference type="RefSeq" id="WP_124762598.1">
    <property type="nucleotide sequence ID" value="NZ_JAFBDY010000001.1"/>
</dbReference>
<evidence type="ECO:0000313" key="9">
    <source>
        <dbReference type="EMBL" id="RQW76602.1"/>
    </source>
</evidence>
<dbReference type="Pfam" id="PF07690">
    <property type="entry name" value="MFS_1"/>
    <property type="match status" value="1"/>
</dbReference>
<gene>
    <name evidence="9" type="ORF">EBB45_03360</name>
</gene>
<dbReference type="PROSITE" id="PS50850">
    <property type="entry name" value="MFS"/>
    <property type="match status" value="1"/>
</dbReference>
<evidence type="ECO:0000313" key="10">
    <source>
        <dbReference type="Proteomes" id="UP000274033"/>
    </source>
</evidence>
<evidence type="ECO:0000256" key="1">
    <source>
        <dbReference type="ARBA" id="ARBA00004651"/>
    </source>
</evidence>
<reference evidence="9 10" key="1">
    <citation type="journal article" date="2013" name="J. Microbiol.">
        <title>Lysinibacillus chungkukjangi sp. nov., isolated from Chungkukjang, Korean fermented soybean food.</title>
        <authorList>
            <person name="Kim S.J."/>
            <person name="Jang Y.H."/>
            <person name="Hamada M."/>
            <person name="Ahn J.H."/>
            <person name="Weon H.Y."/>
            <person name="Suzuki K."/>
            <person name="Whang K.S."/>
            <person name="Kwon S.W."/>
        </authorList>
    </citation>
    <scope>NUCLEOTIDE SEQUENCE [LARGE SCALE GENOMIC DNA]</scope>
    <source>
        <strain evidence="9 10">MCCC 1A12701</strain>
    </source>
</reference>
<evidence type="ECO:0000256" key="6">
    <source>
        <dbReference type="ARBA" id="ARBA00023136"/>
    </source>
</evidence>
<keyword evidence="4 7" id="KW-0812">Transmembrane</keyword>
<dbReference type="InterPro" id="IPR050171">
    <property type="entry name" value="MFS_Transporters"/>
</dbReference>
<evidence type="ECO:0000259" key="8">
    <source>
        <dbReference type="PROSITE" id="PS50850"/>
    </source>
</evidence>
<evidence type="ECO:0000256" key="5">
    <source>
        <dbReference type="ARBA" id="ARBA00022989"/>
    </source>
</evidence>
<feature type="transmembrane region" description="Helical" evidence="7">
    <location>
        <begin position="297"/>
        <end position="319"/>
    </location>
</feature>
<dbReference type="PANTHER" id="PTHR23517:SF10">
    <property type="entry name" value="MAJOR FACILITATOR SUPERFAMILY (MFS) PROFILE DOMAIN-CONTAINING PROTEIN"/>
    <property type="match status" value="1"/>
</dbReference>
<dbReference type="InterPro" id="IPR020846">
    <property type="entry name" value="MFS_dom"/>
</dbReference>
<dbReference type="Proteomes" id="UP000274033">
    <property type="component" value="Unassembled WGS sequence"/>
</dbReference>
<dbReference type="GO" id="GO:0022857">
    <property type="term" value="F:transmembrane transporter activity"/>
    <property type="evidence" value="ECO:0007669"/>
    <property type="project" value="InterPro"/>
</dbReference>
<organism evidence="9 10">
    <name type="scientific">Lysinibacillus composti</name>
    <dbReference type="NCBI Taxonomy" id="720633"/>
    <lineage>
        <taxon>Bacteria</taxon>
        <taxon>Bacillati</taxon>
        <taxon>Bacillota</taxon>
        <taxon>Bacilli</taxon>
        <taxon>Bacillales</taxon>
        <taxon>Bacillaceae</taxon>
        <taxon>Lysinibacillus</taxon>
    </lineage>
</organism>
<dbReference type="PANTHER" id="PTHR23517">
    <property type="entry name" value="RESISTANCE PROTEIN MDTM, PUTATIVE-RELATED-RELATED"/>
    <property type="match status" value="1"/>
</dbReference>
<proteinExistence type="predicted"/>
<evidence type="ECO:0000256" key="2">
    <source>
        <dbReference type="ARBA" id="ARBA00022448"/>
    </source>
</evidence>
<dbReference type="EMBL" id="RRCT01000001">
    <property type="protein sequence ID" value="RQW76602.1"/>
    <property type="molecule type" value="Genomic_DNA"/>
</dbReference>
<dbReference type="Gene3D" id="1.20.1250.20">
    <property type="entry name" value="MFS general substrate transporter like domains"/>
    <property type="match status" value="2"/>
</dbReference>
<protein>
    <submittedName>
        <fullName evidence="9">MFS transporter</fullName>
    </submittedName>
</protein>
<keyword evidence="3" id="KW-1003">Cell membrane</keyword>
<keyword evidence="2" id="KW-0813">Transport</keyword>